<dbReference type="Proteomes" id="UP000008672">
    <property type="component" value="Unassembled WGS sequence"/>
</dbReference>
<dbReference type="SUPFAM" id="SSF49265">
    <property type="entry name" value="Fibronectin type III"/>
    <property type="match status" value="1"/>
</dbReference>
<dbReference type="CDD" id="cd04275">
    <property type="entry name" value="ZnMc_pappalysin_like"/>
    <property type="match status" value="1"/>
</dbReference>
<dbReference type="GeneTree" id="ENSGT00940000156654"/>
<dbReference type="AlphaFoldDB" id="H3B7Q6"/>
<feature type="domain" description="LNR" evidence="6">
    <location>
        <begin position="268"/>
        <end position="310"/>
    </location>
</feature>
<dbReference type="EMBL" id="AFYH01074655">
    <property type="status" value="NOT_ANNOTATED_CDS"/>
    <property type="molecule type" value="Genomic_DNA"/>
</dbReference>
<dbReference type="InterPro" id="IPR006558">
    <property type="entry name" value="LamG-like"/>
</dbReference>
<reference evidence="8" key="3">
    <citation type="submission" date="2025-09" db="UniProtKB">
        <authorList>
            <consortium name="Ensembl"/>
        </authorList>
    </citation>
    <scope>IDENTIFICATION</scope>
</reference>
<dbReference type="SMART" id="SM00004">
    <property type="entry name" value="NL"/>
    <property type="match status" value="2"/>
</dbReference>
<dbReference type="EMBL" id="AFYH01074651">
    <property type="status" value="NOT_ANNOTATED_CDS"/>
    <property type="molecule type" value="Genomic_DNA"/>
</dbReference>
<dbReference type="GO" id="GO:0007166">
    <property type="term" value="P:cell surface receptor signaling pathway"/>
    <property type="evidence" value="ECO:0007669"/>
    <property type="project" value="TreeGrafter"/>
</dbReference>
<dbReference type="EMBL" id="AFYH01074650">
    <property type="status" value="NOT_ANNOTATED_CDS"/>
    <property type="molecule type" value="Genomic_DNA"/>
</dbReference>
<evidence type="ECO:0000256" key="4">
    <source>
        <dbReference type="ARBA" id="ARBA00023157"/>
    </source>
</evidence>
<reference evidence="8" key="2">
    <citation type="submission" date="2025-08" db="UniProtKB">
        <authorList>
            <consortium name="Ensembl"/>
        </authorList>
    </citation>
    <scope>IDENTIFICATION</scope>
</reference>
<dbReference type="EMBL" id="AFYH01074654">
    <property type="status" value="NOT_ANNOTATED_CDS"/>
    <property type="molecule type" value="Genomic_DNA"/>
</dbReference>
<dbReference type="InterPro" id="IPR000800">
    <property type="entry name" value="Notch_dom"/>
</dbReference>
<dbReference type="SUPFAM" id="SSF55486">
    <property type="entry name" value="Metalloproteases ('zincins'), catalytic domain"/>
    <property type="match status" value="2"/>
</dbReference>
<dbReference type="STRING" id="7897.ENSLACP00000017927"/>
<keyword evidence="3" id="KW-0677">Repeat</keyword>
<organism evidence="8 9">
    <name type="scientific">Latimeria chalumnae</name>
    <name type="common">Coelacanth</name>
    <dbReference type="NCBI Taxonomy" id="7897"/>
    <lineage>
        <taxon>Eukaryota</taxon>
        <taxon>Metazoa</taxon>
        <taxon>Chordata</taxon>
        <taxon>Craniata</taxon>
        <taxon>Vertebrata</taxon>
        <taxon>Euteleostomi</taxon>
        <taxon>Coelacanthiformes</taxon>
        <taxon>Coelacanthidae</taxon>
        <taxon>Latimeria</taxon>
    </lineage>
</organism>
<dbReference type="Gene3D" id="3.40.390.10">
    <property type="entry name" value="Collagenase (Catalytic Domain)"/>
    <property type="match status" value="1"/>
</dbReference>
<evidence type="ECO:0000256" key="3">
    <source>
        <dbReference type="ARBA" id="ARBA00022737"/>
    </source>
</evidence>
<feature type="domain" description="LamG-like jellyroll fold" evidence="7">
    <location>
        <begin position="1"/>
        <end position="133"/>
    </location>
</feature>
<evidence type="ECO:0000256" key="2">
    <source>
        <dbReference type="ARBA" id="ARBA00022729"/>
    </source>
</evidence>
<dbReference type="SMART" id="SM00560">
    <property type="entry name" value="LamGL"/>
    <property type="match status" value="1"/>
</dbReference>
<accession>H3B7Q6</accession>
<dbReference type="FunFam" id="3.40.390.10:FF:000026">
    <property type="entry name" value="Pappalysin 1"/>
    <property type="match status" value="1"/>
</dbReference>
<evidence type="ECO:0000256" key="5">
    <source>
        <dbReference type="ARBA" id="ARBA00023180"/>
    </source>
</evidence>
<dbReference type="OMA" id="MCGFRNF"/>
<proteinExistence type="inferred from homology"/>
<dbReference type="GO" id="GO:0006508">
    <property type="term" value="P:proteolysis"/>
    <property type="evidence" value="ECO:0007669"/>
    <property type="project" value="TreeGrafter"/>
</dbReference>
<dbReference type="Pfam" id="PF13385">
    <property type="entry name" value="Laminin_G_3"/>
    <property type="match status" value="1"/>
</dbReference>
<dbReference type="InterPro" id="IPR024079">
    <property type="entry name" value="MetalloPept_cat_dom_sf"/>
</dbReference>
<evidence type="ECO:0000259" key="6">
    <source>
        <dbReference type="SMART" id="SM00004"/>
    </source>
</evidence>
<protein>
    <submittedName>
        <fullName evidence="8">Uncharacterized protein</fullName>
    </submittedName>
</protein>
<dbReference type="InterPro" id="IPR013320">
    <property type="entry name" value="ConA-like_dom_sf"/>
</dbReference>
<dbReference type="EMBL" id="AFYH01074653">
    <property type="status" value="NOT_ANNOTATED_CDS"/>
    <property type="molecule type" value="Genomic_DNA"/>
</dbReference>
<evidence type="ECO:0000313" key="9">
    <source>
        <dbReference type="Proteomes" id="UP000008672"/>
    </source>
</evidence>
<dbReference type="PANTHER" id="PTHR46130">
    <property type="entry name" value="LAMGL DOMAIN-CONTAINING PROTEIN"/>
    <property type="match status" value="1"/>
</dbReference>
<dbReference type="PANTHER" id="PTHR46130:SF2">
    <property type="entry name" value="PAPPALYSIN-1"/>
    <property type="match status" value="1"/>
</dbReference>
<dbReference type="Pfam" id="PF00066">
    <property type="entry name" value="Notch"/>
    <property type="match status" value="1"/>
</dbReference>
<feature type="domain" description="LNR" evidence="6">
    <location>
        <begin position="312"/>
        <end position="343"/>
    </location>
</feature>
<dbReference type="SUPFAM" id="SSF49899">
    <property type="entry name" value="Concanavalin A-like lectins/glucanases"/>
    <property type="match status" value="1"/>
</dbReference>
<dbReference type="InterPro" id="IPR008754">
    <property type="entry name" value="Peptidase_M43"/>
</dbReference>
<keyword evidence="9" id="KW-1185">Reference proteome</keyword>
<keyword evidence="4" id="KW-1015">Disulfide bond</keyword>
<dbReference type="Ensembl" id="ENSLACT00000018057.1">
    <property type="protein sequence ID" value="ENSLACP00000017927.1"/>
    <property type="gene ID" value="ENSLACG00000015794.1"/>
</dbReference>
<dbReference type="EMBL" id="AFYH01074652">
    <property type="status" value="NOT_ANNOTATED_CDS"/>
    <property type="molecule type" value="Genomic_DNA"/>
</dbReference>
<dbReference type="InterPro" id="IPR036116">
    <property type="entry name" value="FN3_sf"/>
</dbReference>
<name>H3B7Q6_LATCH</name>
<dbReference type="InterPro" id="IPR043543">
    <property type="entry name" value="PAPPA/PAPPA2"/>
</dbReference>
<keyword evidence="5" id="KW-0325">Glycoprotein</keyword>
<dbReference type="InterPro" id="IPR058897">
    <property type="entry name" value="PAPPA_SD_C"/>
</dbReference>
<dbReference type="Pfam" id="PF05572">
    <property type="entry name" value="Peptidase_M43"/>
    <property type="match status" value="1"/>
</dbReference>
<dbReference type="GO" id="GO:0004222">
    <property type="term" value="F:metalloendopeptidase activity"/>
    <property type="evidence" value="ECO:0007669"/>
    <property type="project" value="TreeGrafter"/>
</dbReference>
<evidence type="ECO:0000256" key="1">
    <source>
        <dbReference type="ARBA" id="ARBA00008721"/>
    </source>
</evidence>
<reference evidence="9" key="1">
    <citation type="submission" date="2011-08" db="EMBL/GenBank/DDBJ databases">
        <title>The draft genome of Latimeria chalumnae.</title>
        <authorList>
            <person name="Di Palma F."/>
            <person name="Alfoldi J."/>
            <person name="Johnson J."/>
            <person name="Berlin A."/>
            <person name="Gnerre S."/>
            <person name="Jaffe D."/>
            <person name="MacCallum I."/>
            <person name="Young S."/>
            <person name="Walker B.J."/>
            <person name="Lander E."/>
            <person name="Lindblad-Toh K."/>
        </authorList>
    </citation>
    <scope>NUCLEOTIDE SEQUENCE [LARGE SCALE GENOMIC DNA]</scope>
    <source>
        <strain evidence="9">Wild caught</strain>
    </source>
</reference>
<dbReference type="Pfam" id="PF25900">
    <property type="entry name" value="PAPPA"/>
    <property type="match status" value="1"/>
</dbReference>
<dbReference type="Gene3D" id="2.60.120.200">
    <property type="match status" value="1"/>
</dbReference>
<dbReference type="eggNOG" id="ENOG502QQ7Z">
    <property type="taxonomic scope" value="Eukaryota"/>
</dbReference>
<comment type="similarity">
    <text evidence="1">Belongs to the peptidase M43B family.</text>
</comment>
<dbReference type="HOGENOM" id="CLU_002636_1_0_1"/>
<evidence type="ECO:0000259" key="7">
    <source>
        <dbReference type="SMART" id="SM00560"/>
    </source>
</evidence>
<sequence length="779" mass="88295">PSIYIGLYDKCSYASRDRGWIVGIQAVSDQGYMDARFFFSLKTDRAYKVTTITAHQRYSSNQWTHLSVTYDRRQMKMYVDGAQVAVSNEQSGDLFSTLTRKCKILMLGGNTSGNNYRGYLEHFNLWSQARTQREIQQDVRHQSYRKTNHLPQLVLYENFDRVQTLWLTGKDGTYPKIKLSYGSEWHLDSSLAPPPCGHTTCDNVEVITNYNHLSSFRQKKVVRYRVINIYDDEHRRPTVTQLQIDLQHYYLNKVFGKYNITWELSVLDIKNSSLRNRLILANCDIGKIGNGNCDPECNHTLTGYDGGDCLKGLCFYEKKKKRNGVCNFECNSELFNFDGGDCCNPEVTDVIKTCFNPASPYRAYLDVRELKNVLQLDGSTYLNIFFANSSDEDLAGMATWPWDKEALTHLGGIVLNPAFYGVLGHMDTMIHELGHSLGLFHVFRGISEIDSCNDQCMETEPSLETGDLCADTNPTPKHKLCQDPNPWNDTCGINNFVNTPYNNYMSYADDDCTDSFTPNQVARMHCYLDLVYQSWQPASKPPPIPVAPHVVDHTAESVTLEWLPPIDGRFYDRKNNIVCSMCDSTMAWHTYCLEATEPHKIDTWGLSLKSEMASPPDVEQACETSVRTWSPVSAVNAQTVPPACPEPQGCYLELHFRYPLVPDSLTIWVTFVSNEWNASGAVHDIKLLTVGGNVFSLGPQNVFCDIPLTISLSVLEEVSGIQVYTLDEHMEIDAAMLTSAPQSPLCAECKPVQYKLIRDPPFQKESSVIVTDLSRRYID</sequence>
<dbReference type="InParanoid" id="H3B7Q6"/>
<keyword evidence="2" id="KW-0732">Signal</keyword>
<dbReference type="GO" id="GO:0005615">
    <property type="term" value="C:extracellular space"/>
    <property type="evidence" value="ECO:0007669"/>
    <property type="project" value="TreeGrafter"/>
</dbReference>
<evidence type="ECO:0000313" key="8">
    <source>
        <dbReference type="Ensembl" id="ENSLACP00000017927.1"/>
    </source>
</evidence>